<sequence>MAEFDFSQCTAVFDVEPHLEYPQRLSTVTGKATHATLGEIATLRGLKLHARYAWKQAGDFTEIMDGESDEMMHFSTEVFDSDMNLQPWLSDGGRRSGTGCWGDELNRGGMVYLEDLTVKSQYARHGVGSWFLQEFLRSPKVMDNFMFNTHVFCWPTSSGATSVTNENVLAFYHKNGFRRIGRTSFLCYSPDPNHPSRQIAIADDATLLANDFADASNTSPADLEANYPLHIAIASVKTPLVVDLIRTAYAKDPSIIRKKAPDGLTPIHMAAGMQNVHALRTLLELGIGDDLQDAVNKLGTTPLEALDGAMRSNRQFMDSILGIWNGYSVEDLTCQYLLKKALGMALVPPSEAEYVDQRRLGCTCGQCADGWLSPRMRFRLAVTAVVHQETGEMNLSYMPGRQPKEEYLLNMPHLPPALYPQVNKSFYQAWLMTFRAIRDLLNAGQMPTPERVAMQPAAIPYITRGGKVEFIFDELTDMAKDQSAAFGDGSFEEDQDEYHTFPSCDNDVAFSLVRRKLGLDPRLSWGPYGMGEDEDMDEDDDSDEDFF</sequence>
<accession>A0A0D2P990</accession>
<name>A0A0D2P990_HYPSF</name>
<dbReference type="STRING" id="945553.A0A0D2P990"/>
<dbReference type="InterPro" id="IPR002110">
    <property type="entry name" value="Ankyrin_rpt"/>
</dbReference>
<dbReference type="InterPro" id="IPR036770">
    <property type="entry name" value="Ankyrin_rpt-contain_sf"/>
</dbReference>
<dbReference type="PROSITE" id="PS50088">
    <property type="entry name" value="ANK_REPEAT"/>
    <property type="match status" value="1"/>
</dbReference>
<dbReference type="SUPFAM" id="SSF48403">
    <property type="entry name" value="Ankyrin repeat"/>
    <property type="match status" value="1"/>
</dbReference>
<dbReference type="OrthoDB" id="508139at2759"/>
<evidence type="ECO:0000313" key="3">
    <source>
        <dbReference type="EMBL" id="KJA25131.1"/>
    </source>
</evidence>
<dbReference type="AlphaFoldDB" id="A0A0D2P990"/>
<feature type="compositionally biased region" description="Acidic residues" evidence="2">
    <location>
        <begin position="531"/>
        <end position="547"/>
    </location>
</feature>
<evidence type="ECO:0000256" key="2">
    <source>
        <dbReference type="SAM" id="MobiDB-lite"/>
    </source>
</evidence>
<keyword evidence="4" id="KW-1185">Reference proteome</keyword>
<evidence type="ECO:0000256" key="1">
    <source>
        <dbReference type="PROSITE-ProRule" id="PRU00023"/>
    </source>
</evidence>
<protein>
    <submittedName>
        <fullName evidence="3">Uncharacterized protein</fullName>
    </submittedName>
</protein>
<dbReference type="Gene3D" id="3.40.630.30">
    <property type="match status" value="1"/>
</dbReference>
<dbReference type="OMA" id="AMDMESE"/>
<dbReference type="Gene3D" id="1.25.40.20">
    <property type="entry name" value="Ankyrin repeat-containing domain"/>
    <property type="match status" value="1"/>
</dbReference>
<evidence type="ECO:0000313" key="4">
    <source>
        <dbReference type="Proteomes" id="UP000054270"/>
    </source>
</evidence>
<organism evidence="3 4">
    <name type="scientific">Hypholoma sublateritium (strain FD-334 SS-4)</name>
    <dbReference type="NCBI Taxonomy" id="945553"/>
    <lineage>
        <taxon>Eukaryota</taxon>
        <taxon>Fungi</taxon>
        <taxon>Dikarya</taxon>
        <taxon>Basidiomycota</taxon>
        <taxon>Agaricomycotina</taxon>
        <taxon>Agaricomycetes</taxon>
        <taxon>Agaricomycetidae</taxon>
        <taxon>Agaricales</taxon>
        <taxon>Agaricineae</taxon>
        <taxon>Strophariaceae</taxon>
        <taxon>Hypholoma</taxon>
    </lineage>
</organism>
<dbReference type="EMBL" id="KN817533">
    <property type="protein sequence ID" value="KJA25131.1"/>
    <property type="molecule type" value="Genomic_DNA"/>
</dbReference>
<feature type="repeat" description="ANK" evidence="1">
    <location>
        <begin position="262"/>
        <end position="294"/>
    </location>
</feature>
<dbReference type="PROSITE" id="PS50297">
    <property type="entry name" value="ANK_REP_REGION"/>
    <property type="match status" value="1"/>
</dbReference>
<gene>
    <name evidence="3" type="ORF">HYPSUDRAFT_439661</name>
</gene>
<dbReference type="Proteomes" id="UP000054270">
    <property type="component" value="Unassembled WGS sequence"/>
</dbReference>
<keyword evidence="1" id="KW-0040">ANK repeat</keyword>
<dbReference type="SUPFAM" id="SSF55729">
    <property type="entry name" value="Acyl-CoA N-acyltransferases (Nat)"/>
    <property type="match status" value="1"/>
</dbReference>
<dbReference type="InterPro" id="IPR016181">
    <property type="entry name" value="Acyl_CoA_acyltransferase"/>
</dbReference>
<proteinExistence type="predicted"/>
<feature type="region of interest" description="Disordered" evidence="2">
    <location>
        <begin position="527"/>
        <end position="547"/>
    </location>
</feature>
<reference evidence="4" key="1">
    <citation type="submission" date="2014-04" db="EMBL/GenBank/DDBJ databases">
        <title>Evolutionary Origins and Diversification of the Mycorrhizal Mutualists.</title>
        <authorList>
            <consortium name="DOE Joint Genome Institute"/>
            <consortium name="Mycorrhizal Genomics Consortium"/>
            <person name="Kohler A."/>
            <person name="Kuo A."/>
            <person name="Nagy L.G."/>
            <person name="Floudas D."/>
            <person name="Copeland A."/>
            <person name="Barry K.W."/>
            <person name="Cichocki N."/>
            <person name="Veneault-Fourrey C."/>
            <person name="LaButti K."/>
            <person name="Lindquist E.A."/>
            <person name="Lipzen A."/>
            <person name="Lundell T."/>
            <person name="Morin E."/>
            <person name="Murat C."/>
            <person name="Riley R."/>
            <person name="Ohm R."/>
            <person name="Sun H."/>
            <person name="Tunlid A."/>
            <person name="Henrissat B."/>
            <person name="Grigoriev I.V."/>
            <person name="Hibbett D.S."/>
            <person name="Martin F."/>
        </authorList>
    </citation>
    <scope>NUCLEOTIDE SEQUENCE [LARGE SCALE GENOMIC DNA]</scope>
    <source>
        <strain evidence="4">FD-334 SS-4</strain>
    </source>
</reference>